<dbReference type="Gene3D" id="3.40.50.1110">
    <property type="entry name" value="SGNH hydrolase"/>
    <property type="match status" value="1"/>
</dbReference>
<dbReference type="AlphaFoldDB" id="D7TZL2"/>
<dbReference type="InterPro" id="IPR036514">
    <property type="entry name" value="SGNH_hydro_sf"/>
</dbReference>
<dbReference type="CDD" id="cd01837">
    <property type="entry name" value="SGNH_plant_lipase_like"/>
    <property type="match status" value="1"/>
</dbReference>
<sequence length="291" mass="32519">MIPDFIAEHAKLPFIPPYLQPGNDQFSYGANFASAGAGTLDEINQGLVISLNSQLSYFKNVEKQFRQRLGDEAAKKVLFEAVYLISIGTNDYLSPFFRDSTVFQSYSQKQYINMVVGNLTEVIKEIYKKGGRKFGFVNLAPLGCLPIMKEIKLQQGGTGECMEEATELAKLHNIALSKALKKLEIKLKGLKFPISNFYTLLEERMDKPSKYGFKEGKKACCGSDPYRGLLSCGGKRTIKEYELCSNVSEHVFFDSAHSTDKANQQMTELMWKGTGNVTGPYNLEAFGDSQE</sequence>
<dbReference type="Pfam" id="PF00657">
    <property type="entry name" value="Lipase_GDSL"/>
    <property type="match status" value="1"/>
</dbReference>
<evidence type="ECO:0000256" key="1">
    <source>
        <dbReference type="ARBA" id="ARBA00008668"/>
    </source>
</evidence>
<dbReference type="Proteomes" id="UP000009183">
    <property type="component" value="Chromosome 9"/>
</dbReference>
<dbReference type="EMBL" id="FN596494">
    <property type="protein sequence ID" value="CBI35808.3"/>
    <property type="molecule type" value="Genomic_DNA"/>
</dbReference>
<dbReference type="GO" id="GO:0016298">
    <property type="term" value="F:lipase activity"/>
    <property type="evidence" value="ECO:0000318"/>
    <property type="project" value="GO_Central"/>
</dbReference>
<name>D7TZL2_VITVI</name>
<evidence type="ECO:0000313" key="3">
    <source>
        <dbReference type="EMBL" id="CBI35808.3"/>
    </source>
</evidence>
<comment type="similarity">
    <text evidence="1">Belongs to the 'GDSL' lipolytic enzyme family.</text>
</comment>
<organism evidence="3 4">
    <name type="scientific">Vitis vinifera</name>
    <name type="common">Grape</name>
    <dbReference type="NCBI Taxonomy" id="29760"/>
    <lineage>
        <taxon>Eukaryota</taxon>
        <taxon>Viridiplantae</taxon>
        <taxon>Streptophyta</taxon>
        <taxon>Embryophyta</taxon>
        <taxon>Tracheophyta</taxon>
        <taxon>Spermatophyta</taxon>
        <taxon>Magnoliopsida</taxon>
        <taxon>eudicotyledons</taxon>
        <taxon>Gunneridae</taxon>
        <taxon>Pentapetalae</taxon>
        <taxon>rosids</taxon>
        <taxon>Vitales</taxon>
        <taxon>Vitaceae</taxon>
        <taxon>Viteae</taxon>
        <taxon>Vitis</taxon>
    </lineage>
</organism>
<proteinExistence type="inferred from homology"/>
<dbReference type="OMA" id="YPFSANS"/>
<dbReference type="HOGENOM" id="CLU_015101_0_2_1"/>
<dbReference type="PANTHER" id="PTHR45966:SF34">
    <property type="entry name" value="GDSL-LIKE LIPASE_ACYLHYDROLASE"/>
    <property type="match status" value="1"/>
</dbReference>
<keyword evidence="2" id="KW-0732">Signal</keyword>
<accession>D7TZL2</accession>
<dbReference type="InterPro" id="IPR001087">
    <property type="entry name" value="GDSL"/>
</dbReference>
<reference evidence="4" key="1">
    <citation type="journal article" date="2007" name="Nature">
        <title>The grapevine genome sequence suggests ancestral hexaploidization in major angiosperm phyla.</title>
        <authorList>
            <consortium name="The French-Italian Public Consortium for Grapevine Genome Characterization."/>
            <person name="Jaillon O."/>
            <person name="Aury J.-M."/>
            <person name="Noel B."/>
            <person name="Policriti A."/>
            <person name="Clepet C."/>
            <person name="Casagrande A."/>
            <person name="Choisne N."/>
            <person name="Aubourg S."/>
            <person name="Vitulo N."/>
            <person name="Jubin C."/>
            <person name="Vezzi A."/>
            <person name="Legeai F."/>
            <person name="Hugueney P."/>
            <person name="Dasilva C."/>
            <person name="Horner D."/>
            <person name="Mica E."/>
            <person name="Jublot D."/>
            <person name="Poulain J."/>
            <person name="Bruyere C."/>
            <person name="Billault A."/>
            <person name="Segurens B."/>
            <person name="Gouyvenoux M."/>
            <person name="Ugarte E."/>
            <person name="Cattonaro F."/>
            <person name="Anthouard V."/>
            <person name="Vico V."/>
            <person name="Del Fabbro C."/>
            <person name="Alaux M."/>
            <person name="Di Gaspero G."/>
            <person name="Dumas V."/>
            <person name="Felice N."/>
            <person name="Paillard S."/>
            <person name="Juman I."/>
            <person name="Moroldo M."/>
            <person name="Scalabrin S."/>
            <person name="Canaguier A."/>
            <person name="Le Clainche I."/>
            <person name="Malacrida G."/>
            <person name="Durand E."/>
            <person name="Pesole G."/>
            <person name="Laucou V."/>
            <person name="Chatelet P."/>
            <person name="Merdinoglu D."/>
            <person name="Delledonne M."/>
            <person name="Pezzotti M."/>
            <person name="Lecharny A."/>
            <person name="Scarpelli C."/>
            <person name="Artiguenave F."/>
            <person name="Pe M.E."/>
            <person name="Valle G."/>
            <person name="Morgante M."/>
            <person name="Caboche M."/>
            <person name="Adam-Blondon A.-F."/>
            <person name="Weissenbach J."/>
            <person name="Quetier F."/>
            <person name="Wincker P."/>
        </authorList>
    </citation>
    <scope>NUCLEOTIDE SEQUENCE [LARGE SCALE GENOMIC DNA]</scope>
    <source>
        <strain evidence="4">cv. Pinot noir / PN40024</strain>
    </source>
</reference>
<dbReference type="PANTHER" id="PTHR45966">
    <property type="entry name" value="GDSL-LIKE LIPASE/ACYLHYDROLASE"/>
    <property type="match status" value="1"/>
</dbReference>
<dbReference type="InterPro" id="IPR044552">
    <property type="entry name" value="GLIP1-5/GLL25"/>
</dbReference>
<dbReference type="InParanoid" id="D7TZL2"/>
<evidence type="ECO:0000313" key="4">
    <source>
        <dbReference type="Proteomes" id="UP000009183"/>
    </source>
</evidence>
<protein>
    <recommendedName>
        <fullName evidence="5">GDSL esterase/lipase 2</fullName>
    </recommendedName>
</protein>
<dbReference type="InterPro" id="IPR035669">
    <property type="entry name" value="SGNH_plant_lipase-like"/>
</dbReference>
<evidence type="ECO:0000256" key="2">
    <source>
        <dbReference type="ARBA" id="ARBA00022729"/>
    </source>
</evidence>
<dbReference type="OrthoDB" id="1600564at2759"/>
<dbReference type="FunCoup" id="D7TZL2">
    <property type="interactions" value="53"/>
</dbReference>
<keyword evidence="4" id="KW-1185">Reference proteome</keyword>
<evidence type="ECO:0008006" key="5">
    <source>
        <dbReference type="Google" id="ProtNLM"/>
    </source>
</evidence>
<dbReference type="SUPFAM" id="SSF52266">
    <property type="entry name" value="SGNH hydrolase"/>
    <property type="match status" value="1"/>
</dbReference>
<gene>
    <name evidence="3" type="ordered locus">VIT_09s0002g00500</name>
</gene>
<dbReference type="eggNOG" id="ENOG502RBN6">
    <property type="taxonomic scope" value="Eukaryota"/>
</dbReference>
<dbReference type="PaxDb" id="29760-VIT_09s0002g00500.t01"/>